<proteinExistence type="predicted"/>
<accession>A0A1F6D8C4</accession>
<feature type="transmembrane region" description="Helical" evidence="8">
    <location>
        <begin position="251"/>
        <end position="272"/>
    </location>
</feature>
<dbReference type="GO" id="GO:0042773">
    <property type="term" value="P:ATP synthesis coupled electron transport"/>
    <property type="evidence" value="ECO:0007669"/>
    <property type="project" value="InterPro"/>
</dbReference>
<dbReference type="Proteomes" id="UP000177958">
    <property type="component" value="Unassembled WGS sequence"/>
</dbReference>
<dbReference type="GO" id="GO:0008137">
    <property type="term" value="F:NADH dehydrogenase (ubiquinone) activity"/>
    <property type="evidence" value="ECO:0007669"/>
    <property type="project" value="InterPro"/>
</dbReference>
<evidence type="ECO:0000259" key="9">
    <source>
        <dbReference type="Pfam" id="PF00361"/>
    </source>
</evidence>
<feature type="transmembrane region" description="Helical" evidence="8">
    <location>
        <begin position="214"/>
        <end position="239"/>
    </location>
</feature>
<feature type="transmembrane region" description="Helical" evidence="8">
    <location>
        <begin position="38"/>
        <end position="64"/>
    </location>
</feature>
<evidence type="ECO:0000256" key="8">
    <source>
        <dbReference type="SAM" id="Phobius"/>
    </source>
</evidence>
<evidence type="ECO:0000256" key="2">
    <source>
        <dbReference type="ARBA" id="ARBA00022475"/>
    </source>
</evidence>
<keyword evidence="6 8" id="KW-0472">Membrane</keyword>
<evidence type="ECO:0000256" key="5">
    <source>
        <dbReference type="ARBA" id="ARBA00023002"/>
    </source>
</evidence>
<comment type="subcellular location">
    <subcellularLocation>
        <location evidence="1">Cell membrane</location>
        <topology evidence="1">Multi-pass membrane protein</topology>
    </subcellularLocation>
    <subcellularLocation>
        <location evidence="7">Membrane</location>
        <topology evidence="7">Multi-pass membrane protein</topology>
    </subcellularLocation>
</comment>
<feature type="transmembrane region" description="Helical" evidence="8">
    <location>
        <begin position="478"/>
        <end position="498"/>
    </location>
</feature>
<evidence type="ECO:0000256" key="1">
    <source>
        <dbReference type="ARBA" id="ARBA00004651"/>
    </source>
</evidence>
<feature type="transmembrane region" description="Helical" evidence="8">
    <location>
        <begin position="141"/>
        <end position="160"/>
    </location>
</feature>
<dbReference type="GO" id="GO:0016491">
    <property type="term" value="F:oxidoreductase activity"/>
    <property type="evidence" value="ECO:0007669"/>
    <property type="project" value="UniProtKB-KW"/>
</dbReference>
<feature type="transmembrane region" description="Helical" evidence="8">
    <location>
        <begin position="386"/>
        <end position="407"/>
    </location>
</feature>
<dbReference type="Pfam" id="PF00361">
    <property type="entry name" value="Proton_antipo_M"/>
    <property type="match status" value="1"/>
</dbReference>
<feature type="domain" description="NADH:quinone oxidoreductase/Mrp antiporter transmembrane" evidence="9">
    <location>
        <begin position="137"/>
        <end position="423"/>
    </location>
</feature>
<feature type="transmembrane region" description="Helical" evidence="8">
    <location>
        <begin position="278"/>
        <end position="301"/>
    </location>
</feature>
<name>A0A1F6D8C4_9BACT</name>
<feature type="transmembrane region" description="Helical" evidence="8">
    <location>
        <begin position="84"/>
        <end position="105"/>
    </location>
</feature>
<reference evidence="10 11" key="1">
    <citation type="journal article" date="2016" name="Nat. Commun.">
        <title>Thousands of microbial genomes shed light on interconnected biogeochemical processes in an aquifer system.</title>
        <authorList>
            <person name="Anantharaman K."/>
            <person name="Brown C.T."/>
            <person name="Hug L.A."/>
            <person name="Sharon I."/>
            <person name="Castelle C.J."/>
            <person name="Probst A.J."/>
            <person name="Thomas B.C."/>
            <person name="Singh A."/>
            <person name="Wilkins M.J."/>
            <person name="Karaoz U."/>
            <person name="Brodie E.L."/>
            <person name="Williams K.H."/>
            <person name="Hubbard S.S."/>
            <person name="Banfield J.F."/>
        </authorList>
    </citation>
    <scope>NUCLEOTIDE SEQUENCE [LARGE SCALE GENOMIC DNA]</scope>
</reference>
<keyword evidence="2" id="KW-1003">Cell membrane</keyword>
<protein>
    <recommendedName>
        <fullName evidence="9">NADH:quinone oxidoreductase/Mrp antiporter transmembrane domain-containing protein</fullName>
    </recommendedName>
</protein>
<evidence type="ECO:0000256" key="3">
    <source>
        <dbReference type="ARBA" id="ARBA00022692"/>
    </source>
</evidence>
<dbReference type="InterPro" id="IPR001750">
    <property type="entry name" value="ND/Mrp_TM"/>
</dbReference>
<feature type="transmembrane region" description="Helical" evidence="8">
    <location>
        <begin position="433"/>
        <end position="457"/>
    </location>
</feature>
<feature type="transmembrane region" description="Helical" evidence="8">
    <location>
        <begin position="355"/>
        <end position="374"/>
    </location>
</feature>
<feature type="transmembrane region" description="Helical" evidence="8">
    <location>
        <begin position="660"/>
        <end position="679"/>
    </location>
</feature>
<keyword evidence="5" id="KW-0560">Oxidoreductase</keyword>
<keyword evidence="4 8" id="KW-1133">Transmembrane helix</keyword>
<comment type="caution">
    <text evidence="10">The sequence shown here is derived from an EMBL/GenBank/DDBJ whole genome shotgun (WGS) entry which is preliminary data.</text>
</comment>
<feature type="transmembrane region" description="Helical" evidence="8">
    <location>
        <begin position="536"/>
        <end position="560"/>
    </location>
</feature>
<dbReference type="PANTHER" id="PTHR42682:SF3">
    <property type="entry name" value="FORMATE HYDROGENLYASE SUBUNIT 3-RELATED"/>
    <property type="match status" value="1"/>
</dbReference>
<evidence type="ECO:0000256" key="6">
    <source>
        <dbReference type="ARBA" id="ARBA00023136"/>
    </source>
</evidence>
<dbReference type="EMBL" id="MFKX01000018">
    <property type="protein sequence ID" value="OGG57601.1"/>
    <property type="molecule type" value="Genomic_DNA"/>
</dbReference>
<dbReference type="GO" id="GO:0005886">
    <property type="term" value="C:plasma membrane"/>
    <property type="evidence" value="ECO:0007669"/>
    <property type="project" value="UniProtKB-SubCell"/>
</dbReference>
<feature type="transmembrane region" description="Helical" evidence="8">
    <location>
        <begin position="117"/>
        <end position="135"/>
    </location>
</feature>
<feature type="transmembrane region" description="Helical" evidence="8">
    <location>
        <begin position="172"/>
        <end position="194"/>
    </location>
</feature>
<feature type="transmembrane region" description="Helical" evidence="8">
    <location>
        <begin position="6"/>
        <end position="26"/>
    </location>
</feature>
<dbReference type="AlphaFoldDB" id="A0A1F6D8C4"/>
<sequence>MEILAQYGFEAMMIFFGAGAVLSLAFASRKNERIGSTLAHACAALASLVGIAFSVATILSGTTFTASIPGIGIVVENWNVHIDGLAAFFIATISIVALAASIYGISYQRQFFGVYRLGHFGFFYNMFLASMVLVIAANNSILFLLAWEVMTIASYFLVVFERREERNISAGTLYILISQLGAAFLFAGLLLVHQATGSWDFDAIRMLGSSVSPAMTNVILALMLIGFSTKAGVIPLHIWLPEAHPAAPSHVSALMSGVMIKTAIFMMVRFFIEFFPADFSWGLTILALGAISSLLGVLYALSEHDIKRLLAFHSVENIGIILLGVGASVTFFAHDLPAAGFLALAAGLYHTVNHALFKSLLFLSAGSVVHATHTRNMEEYGGLIRVMPWTAAFFLIGAVSISGLPPFNGFVSEWLTFQSLFAGIAALPVFSKMIFLASAASLALTGGLAAACFVKAFGTTFLARSRAETHEKVHESDLLMRVPMAFLALLTLLFGVGASSLTPLIQSIATALKTGVAGGMTLGHPGNAIAVGDFSALSMVAVFVAVIFGIVVTYLLVGIVSRNRKVTLSRTWNCGAPLTPRMEITATAFSRSIMTVFKGLLRPTIQRDAEYHDAEMRYFAKSRMVHLSVPNLYRTYLYDPAASLLEQSALRARRIQTGNLNAYILYIFLTIATLVWWALK</sequence>
<organism evidence="10 11">
    <name type="scientific">Candidatus Kaiserbacteria bacterium RIFCSPHIGHO2_01_FULL_55_17</name>
    <dbReference type="NCBI Taxonomy" id="1798484"/>
    <lineage>
        <taxon>Bacteria</taxon>
        <taxon>Candidatus Kaiseribacteriota</taxon>
    </lineage>
</organism>
<evidence type="ECO:0000256" key="7">
    <source>
        <dbReference type="RuleBase" id="RU000320"/>
    </source>
</evidence>
<dbReference type="PRINTS" id="PR01437">
    <property type="entry name" value="NUOXDRDTASE4"/>
</dbReference>
<keyword evidence="3 7" id="KW-0812">Transmembrane</keyword>
<dbReference type="InterPro" id="IPR052175">
    <property type="entry name" value="ComplexI-like_HydComp"/>
</dbReference>
<evidence type="ECO:0000256" key="4">
    <source>
        <dbReference type="ARBA" id="ARBA00022989"/>
    </source>
</evidence>
<dbReference type="InterPro" id="IPR003918">
    <property type="entry name" value="NADH_UbQ_OxRdtase"/>
</dbReference>
<evidence type="ECO:0000313" key="10">
    <source>
        <dbReference type="EMBL" id="OGG57601.1"/>
    </source>
</evidence>
<feature type="transmembrane region" description="Helical" evidence="8">
    <location>
        <begin position="321"/>
        <end position="349"/>
    </location>
</feature>
<gene>
    <name evidence="10" type="ORF">A2853_01900</name>
</gene>
<evidence type="ECO:0000313" key="11">
    <source>
        <dbReference type="Proteomes" id="UP000177958"/>
    </source>
</evidence>
<dbReference type="PANTHER" id="PTHR42682">
    <property type="entry name" value="HYDROGENASE-4 COMPONENT F"/>
    <property type="match status" value="1"/>
</dbReference>